<sequence length="555" mass="59762">MALKVLLLRKKLTDKQTELRTLEKAAEGFEAREQELAADIEAAQTDEERSAVESAVEAFEAERSDNDQQRAAIRADIEALEAEIRTAEDAAREARTGNPAGNERKDVTHMETAETRTRFFGLTIQERDAFINREDVQAFLTRVREMKGQNRSVTGAELGIPTVMLDLLRENIGRYSKLISRVRYKPLKGKARQNIAGTVPAAVWTEATGSLNELELSFNQIEMDGYKVGGYLAIPNSTLEDDDNLNLAYEVMDMMGQALGKAIDWAIVYGDGKKMPVGYMSRLAASVQPAWWGTDQGEFTDLHTSHILKLNVAGATGVEFFQALIGALAVADPTYSQSGEPTWVMNRKTHMDILARALAFNAAGALVAGMSNTMPVIGGLIVELPGLPDYELSGGYLDVYTLVERAGANVRSSDIPLMIQDQTLFVATQRMDGKPAVGEAFVGVSYDNTDVTTTHDFAPDYANMDLGVLTVTSAAGTASGKTKLTVSGNEGDLMVKVGAQPAAVRPGMKPSSKWTAYTSGTDLEASTGSYATVVEVDDFGKVVAAGSVTVTANGG</sequence>
<evidence type="ECO:0000256" key="2">
    <source>
        <dbReference type="ARBA" id="ARBA00022844"/>
    </source>
</evidence>
<proteinExistence type="predicted"/>
<keyword evidence="2" id="KW-0946">Virion</keyword>
<protein>
    <submittedName>
        <fullName evidence="6">Major capsid protein</fullName>
    </submittedName>
</protein>
<name>A0A8S5MHC3_9CAUD</name>
<feature type="domain" description="S-layer protein SbsC C-terminal" evidence="5">
    <location>
        <begin position="475"/>
        <end position="553"/>
    </location>
</feature>
<evidence type="ECO:0000259" key="4">
    <source>
        <dbReference type="Pfam" id="PF05065"/>
    </source>
</evidence>
<evidence type="ECO:0000256" key="3">
    <source>
        <dbReference type="SAM" id="Coils"/>
    </source>
</evidence>
<dbReference type="InterPro" id="IPR054612">
    <property type="entry name" value="Phage_capsid-like_C"/>
</dbReference>
<evidence type="ECO:0000259" key="5">
    <source>
        <dbReference type="Pfam" id="PF18316"/>
    </source>
</evidence>
<comment type="subcellular location">
    <subcellularLocation>
        <location evidence="1">Virion</location>
    </subcellularLocation>
</comment>
<keyword evidence="3" id="KW-0175">Coiled coil</keyword>
<dbReference type="Pfam" id="PF05065">
    <property type="entry name" value="Phage_capsid"/>
    <property type="match status" value="1"/>
</dbReference>
<dbReference type="Pfam" id="PF18316">
    <property type="entry name" value="S-l_SbsC_C"/>
    <property type="match status" value="1"/>
</dbReference>
<reference evidence="6" key="1">
    <citation type="journal article" date="2021" name="Proc. Natl. Acad. Sci. U.S.A.">
        <title>A Catalog of Tens of Thousands of Viruses from Human Metagenomes Reveals Hidden Associations with Chronic Diseases.</title>
        <authorList>
            <person name="Tisza M.J."/>
            <person name="Buck C.B."/>
        </authorList>
    </citation>
    <scope>NUCLEOTIDE SEQUENCE</scope>
    <source>
        <strain evidence="6">Cthmz15</strain>
    </source>
</reference>
<dbReference type="NCBIfam" id="TIGR01554">
    <property type="entry name" value="major_cap_HK97"/>
    <property type="match status" value="1"/>
</dbReference>
<dbReference type="GO" id="GO:0044423">
    <property type="term" value="C:virion component"/>
    <property type="evidence" value="ECO:0007669"/>
    <property type="project" value="UniProtKB-KW"/>
</dbReference>
<dbReference type="InterPro" id="IPR024455">
    <property type="entry name" value="Phage_capsid"/>
</dbReference>
<feature type="coiled-coil region" evidence="3">
    <location>
        <begin position="5"/>
        <end position="97"/>
    </location>
</feature>
<dbReference type="SUPFAM" id="SSF56563">
    <property type="entry name" value="Major capsid protein gp5"/>
    <property type="match status" value="1"/>
</dbReference>
<feature type="domain" description="Phage capsid-like C-terminal" evidence="4">
    <location>
        <begin position="160"/>
        <end position="444"/>
    </location>
</feature>
<dbReference type="InterPro" id="IPR040751">
    <property type="entry name" value="SbsC_C"/>
</dbReference>
<evidence type="ECO:0000313" key="6">
    <source>
        <dbReference type="EMBL" id="DAD81604.1"/>
    </source>
</evidence>
<dbReference type="EMBL" id="BK014905">
    <property type="protein sequence ID" value="DAD81604.1"/>
    <property type="molecule type" value="Genomic_DNA"/>
</dbReference>
<evidence type="ECO:0000256" key="1">
    <source>
        <dbReference type="ARBA" id="ARBA00004328"/>
    </source>
</evidence>
<accession>A0A8S5MHC3</accession>
<organism evidence="6">
    <name type="scientific">Myoviridae sp. cthmz15</name>
    <dbReference type="NCBI Taxonomy" id="2826684"/>
    <lineage>
        <taxon>Viruses</taxon>
        <taxon>Duplodnaviria</taxon>
        <taxon>Heunggongvirae</taxon>
        <taxon>Uroviricota</taxon>
        <taxon>Caudoviricetes</taxon>
    </lineage>
</organism>